<name>A0AAD4VTE4_PRUDU</name>
<organism evidence="2 3">
    <name type="scientific">Prunus dulcis</name>
    <name type="common">Almond</name>
    <name type="synonym">Amygdalus dulcis</name>
    <dbReference type="NCBI Taxonomy" id="3755"/>
    <lineage>
        <taxon>Eukaryota</taxon>
        <taxon>Viridiplantae</taxon>
        <taxon>Streptophyta</taxon>
        <taxon>Embryophyta</taxon>
        <taxon>Tracheophyta</taxon>
        <taxon>Spermatophyta</taxon>
        <taxon>Magnoliopsida</taxon>
        <taxon>eudicotyledons</taxon>
        <taxon>Gunneridae</taxon>
        <taxon>Pentapetalae</taxon>
        <taxon>rosids</taxon>
        <taxon>fabids</taxon>
        <taxon>Rosales</taxon>
        <taxon>Rosaceae</taxon>
        <taxon>Amygdaloideae</taxon>
        <taxon>Amygdaleae</taxon>
        <taxon>Prunus</taxon>
    </lineage>
</organism>
<dbReference type="AlphaFoldDB" id="A0AAD4VTE4"/>
<dbReference type="PANTHER" id="PTHR19328:SF70">
    <property type="entry name" value="PROTEIN, PUTATIVE-RELATED"/>
    <property type="match status" value="1"/>
</dbReference>
<evidence type="ECO:0000313" key="3">
    <source>
        <dbReference type="Proteomes" id="UP001054821"/>
    </source>
</evidence>
<feature type="domain" description="Glucose/Sorbosone dehydrogenase" evidence="1">
    <location>
        <begin position="7"/>
        <end position="161"/>
    </location>
</feature>
<protein>
    <recommendedName>
        <fullName evidence="1">Glucose/Sorbosone dehydrogenase domain-containing protein</fullName>
    </recommendedName>
</protein>
<evidence type="ECO:0000313" key="2">
    <source>
        <dbReference type="EMBL" id="KAI5329937.1"/>
    </source>
</evidence>
<dbReference type="SUPFAM" id="SSF50952">
    <property type="entry name" value="Soluble quinoprotein glucose dehydrogenase"/>
    <property type="match status" value="1"/>
</dbReference>
<dbReference type="InterPro" id="IPR011041">
    <property type="entry name" value="Quinoprot_gluc/sorb_DH_b-prop"/>
</dbReference>
<gene>
    <name evidence="2" type="ORF">L3X38_029334</name>
</gene>
<comment type="caution">
    <text evidence="2">The sequence shown here is derived from an EMBL/GenBank/DDBJ whole genome shotgun (WGS) entry which is preliminary data.</text>
</comment>
<accession>A0AAD4VTE4</accession>
<dbReference type="EMBL" id="JAJFAZ020000005">
    <property type="protein sequence ID" value="KAI5329937.1"/>
    <property type="molecule type" value="Genomic_DNA"/>
</dbReference>
<dbReference type="Gene3D" id="2.120.10.30">
    <property type="entry name" value="TolB, C-terminal domain"/>
    <property type="match status" value="1"/>
</dbReference>
<proteinExistence type="predicted"/>
<sequence>MSFLLGGHAGQILFGPADGFLYLMMGDGSNRDDPYNFAQNKKSLLGKILRLDIDTIPSAMEISGKGLWGNYSIPGDNPFVDVKDVKPEIWALGFRNPWRCSFDSERPSYFLCGDCGQDQYEEVNIVIKGGNYGWRVYEGSIPFQPTKSPGGTTSATSINPIFPVMGYSHSDIDKNVGSAASASITGGYFYRSMTDPCMHKKYLYMDLYADAVWAGTESPESSGNFSTAKMPFKCAHDSPIQCNIVPAGISNATPALGYVYSFAEDNKKDVYILTSSGVYRVARPSRCNFLCAKEHAVNSVTHGQRSCSPMSTELFKGHKDAAKLYLEDQREYNRKVSQVVEQRWWTSD</sequence>
<dbReference type="Proteomes" id="UP001054821">
    <property type="component" value="Chromosome 5"/>
</dbReference>
<reference evidence="2 3" key="1">
    <citation type="journal article" date="2022" name="G3 (Bethesda)">
        <title>Whole-genome sequence and methylome profiling of the almond [Prunus dulcis (Mill.) D.A. Webb] cultivar 'Nonpareil'.</title>
        <authorList>
            <person name="D'Amico-Willman K.M."/>
            <person name="Ouma W.Z."/>
            <person name="Meulia T."/>
            <person name="Sideli G.M."/>
            <person name="Gradziel T.M."/>
            <person name="Fresnedo-Ramirez J."/>
        </authorList>
    </citation>
    <scope>NUCLEOTIDE SEQUENCE [LARGE SCALE GENOMIC DNA]</scope>
    <source>
        <strain evidence="2">Clone GOH B32 T37-40</strain>
    </source>
</reference>
<dbReference type="InterPro" id="IPR012938">
    <property type="entry name" value="Glc/Sorbosone_DH"/>
</dbReference>
<dbReference type="Pfam" id="PF07995">
    <property type="entry name" value="GSDH"/>
    <property type="match status" value="1"/>
</dbReference>
<evidence type="ECO:0000259" key="1">
    <source>
        <dbReference type="Pfam" id="PF07995"/>
    </source>
</evidence>
<dbReference type="InterPro" id="IPR011042">
    <property type="entry name" value="6-blade_b-propeller_TolB-like"/>
</dbReference>
<keyword evidence="3" id="KW-1185">Reference proteome</keyword>
<dbReference type="PANTHER" id="PTHR19328">
    <property type="entry name" value="HEDGEHOG-INTERACTING PROTEIN"/>
    <property type="match status" value="1"/>
</dbReference>